<evidence type="ECO:0000256" key="5">
    <source>
        <dbReference type="SAM" id="SignalP"/>
    </source>
</evidence>
<sequence length="126" mass="14280">MGVMAVVLALPMALVHFPQWGSMFLPASKNNEHSEEHYYRSKWTEDEKEKDFHNGTVTQGRTKGHVRISHEGRFGASKDVGDDEGFPLNKDSFRILVPPLFLQIHASTSGLLLGVEELNLSVYWLR</sequence>
<evidence type="ECO:0000256" key="4">
    <source>
        <dbReference type="ARBA" id="ARBA00023136"/>
    </source>
</evidence>
<reference evidence="6" key="2">
    <citation type="submission" date="2023-05" db="EMBL/GenBank/DDBJ databases">
        <authorList>
            <person name="Schelkunov M.I."/>
        </authorList>
    </citation>
    <scope>NUCLEOTIDE SEQUENCE</scope>
    <source>
        <strain evidence="6">Hsosn_3</strain>
        <tissue evidence="6">Leaf</tissue>
    </source>
</reference>
<dbReference type="InterPro" id="IPR044772">
    <property type="entry name" value="NO3_transporter"/>
</dbReference>
<organism evidence="6 7">
    <name type="scientific">Heracleum sosnowskyi</name>
    <dbReference type="NCBI Taxonomy" id="360622"/>
    <lineage>
        <taxon>Eukaryota</taxon>
        <taxon>Viridiplantae</taxon>
        <taxon>Streptophyta</taxon>
        <taxon>Embryophyta</taxon>
        <taxon>Tracheophyta</taxon>
        <taxon>Spermatophyta</taxon>
        <taxon>Magnoliopsida</taxon>
        <taxon>eudicotyledons</taxon>
        <taxon>Gunneridae</taxon>
        <taxon>Pentapetalae</taxon>
        <taxon>asterids</taxon>
        <taxon>campanulids</taxon>
        <taxon>Apiales</taxon>
        <taxon>Apiaceae</taxon>
        <taxon>Apioideae</taxon>
        <taxon>apioid superclade</taxon>
        <taxon>Tordylieae</taxon>
        <taxon>Tordyliinae</taxon>
        <taxon>Heracleum</taxon>
    </lineage>
</organism>
<evidence type="ECO:0000313" key="7">
    <source>
        <dbReference type="Proteomes" id="UP001237642"/>
    </source>
</evidence>
<comment type="subcellular location">
    <subcellularLocation>
        <location evidence="1">Membrane</location>
        <topology evidence="1">Multi-pass membrane protein</topology>
    </subcellularLocation>
</comment>
<feature type="chain" id="PRO_5041999499" evidence="5">
    <location>
        <begin position="16"/>
        <end position="126"/>
    </location>
</feature>
<dbReference type="GO" id="GO:0015112">
    <property type="term" value="F:nitrate transmembrane transporter activity"/>
    <property type="evidence" value="ECO:0007669"/>
    <property type="project" value="InterPro"/>
</dbReference>
<keyword evidence="5" id="KW-0732">Signal</keyword>
<evidence type="ECO:0000256" key="2">
    <source>
        <dbReference type="ARBA" id="ARBA00022692"/>
    </source>
</evidence>
<dbReference type="EMBL" id="JAUIZM010000007">
    <property type="protein sequence ID" value="KAK1373575.1"/>
    <property type="molecule type" value="Genomic_DNA"/>
</dbReference>
<dbReference type="AlphaFoldDB" id="A0AAD8MF55"/>
<dbReference type="PANTHER" id="PTHR23515">
    <property type="entry name" value="HIGH-AFFINITY NITRATE TRANSPORTER 2.3"/>
    <property type="match status" value="1"/>
</dbReference>
<evidence type="ECO:0000256" key="1">
    <source>
        <dbReference type="ARBA" id="ARBA00004141"/>
    </source>
</evidence>
<keyword evidence="7" id="KW-1185">Reference proteome</keyword>
<dbReference type="Proteomes" id="UP001237642">
    <property type="component" value="Unassembled WGS sequence"/>
</dbReference>
<comment type="caution">
    <text evidence="6">The sequence shown here is derived from an EMBL/GenBank/DDBJ whole genome shotgun (WGS) entry which is preliminary data.</text>
</comment>
<dbReference type="GO" id="GO:0016020">
    <property type="term" value="C:membrane"/>
    <property type="evidence" value="ECO:0007669"/>
    <property type="project" value="UniProtKB-SubCell"/>
</dbReference>
<gene>
    <name evidence="6" type="ORF">POM88_029768</name>
</gene>
<reference evidence="6" key="1">
    <citation type="submission" date="2023-02" db="EMBL/GenBank/DDBJ databases">
        <title>Genome of toxic invasive species Heracleum sosnowskyi carries increased number of genes despite the absence of recent whole-genome duplications.</title>
        <authorList>
            <person name="Schelkunov M."/>
            <person name="Shtratnikova V."/>
            <person name="Makarenko M."/>
            <person name="Klepikova A."/>
            <person name="Omelchenko D."/>
            <person name="Novikova G."/>
            <person name="Obukhova E."/>
            <person name="Bogdanov V."/>
            <person name="Penin A."/>
            <person name="Logacheva M."/>
        </authorList>
    </citation>
    <scope>NUCLEOTIDE SEQUENCE</scope>
    <source>
        <strain evidence="6">Hsosn_3</strain>
        <tissue evidence="6">Leaf</tissue>
    </source>
</reference>
<protein>
    <submittedName>
        <fullName evidence="6">Uncharacterized protein</fullName>
    </submittedName>
</protein>
<proteinExistence type="predicted"/>
<keyword evidence="4" id="KW-0472">Membrane</keyword>
<evidence type="ECO:0000256" key="3">
    <source>
        <dbReference type="ARBA" id="ARBA00022989"/>
    </source>
</evidence>
<feature type="signal peptide" evidence="5">
    <location>
        <begin position="1"/>
        <end position="15"/>
    </location>
</feature>
<evidence type="ECO:0000313" key="6">
    <source>
        <dbReference type="EMBL" id="KAK1373575.1"/>
    </source>
</evidence>
<keyword evidence="3" id="KW-1133">Transmembrane helix</keyword>
<accession>A0AAD8MF55</accession>
<name>A0AAD8MF55_9APIA</name>
<keyword evidence="2" id="KW-0812">Transmembrane</keyword>